<protein>
    <submittedName>
        <fullName evidence="1">Ogr/Delta-like zinc finger protein</fullName>
    </submittedName>
</protein>
<proteinExistence type="predicted"/>
<dbReference type="EMBL" id="BK014973">
    <property type="protein sequence ID" value="DAD85085.1"/>
    <property type="molecule type" value="Genomic_DNA"/>
</dbReference>
<organism evidence="1">
    <name type="scientific">Myoviridae sp. ctbWL16</name>
    <dbReference type="NCBI Taxonomy" id="2826668"/>
    <lineage>
        <taxon>Viruses</taxon>
        <taxon>Duplodnaviria</taxon>
        <taxon>Heunggongvirae</taxon>
        <taxon>Uroviricota</taxon>
        <taxon>Caudoviricetes</taxon>
    </lineage>
</organism>
<accession>A0A8S5MRX7</accession>
<name>A0A8S5MRX7_9CAUD</name>
<sequence length="56" mass="6761">MLCPKCKVEMRAEASYHIEGKKLFLWQQFFCRNRQCENYGQPVKTIKHETPVEKEE</sequence>
<reference evidence="1" key="1">
    <citation type="journal article" date="2021" name="Proc. Natl. Acad. Sci. U.S.A.">
        <title>A Catalog of Tens of Thousands of Viruses from Human Metagenomes Reveals Hidden Associations with Chronic Diseases.</title>
        <authorList>
            <person name="Tisza M.J."/>
            <person name="Buck C.B."/>
        </authorList>
    </citation>
    <scope>NUCLEOTIDE SEQUENCE</scope>
    <source>
        <strain evidence="1">CtbWL16</strain>
    </source>
</reference>
<evidence type="ECO:0000313" key="1">
    <source>
        <dbReference type="EMBL" id="DAD85085.1"/>
    </source>
</evidence>